<dbReference type="EMBL" id="QEWE01000016">
    <property type="protein sequence ID" value="REJ28560.1"/>
    <property type="molecule type" value="Genomic_DNA"/>
</dbReference>
<gene>
    <name evidence="1" type="ORF">C6P37_07905</name>
</gene>
<organism evidence="1 2">
    <name type="scientific">Caldibacillus debilis</name>
    <dbReference type="NCBI Taxonomy" id="301148"/>
    <lineage>
        <taxon>Bacteria</taxon>
        <taxon>Bacillati</taxon>
        <taxon>Bacillota</taxon>
        <taxon>Bacilli</taxon>
        <taxon>Bacillales</taxon>
        <taxon>Bacillaceae</taxon>
        <taxon>Caldibacillus</taxon>
    </lineage>
</organism>
<comment type="caution">
    <text evidence="1">The sequence shown here is derived from an EMBL/GenBank/DDBJ whole genome shotgun (WGS) entry which is preliminary data.</text>
</comment>
<sequence>MRLIFFWKPANSAWEPLARPRWDGRFFGTGIFLIRRDRTAAEEWKGLWQVLSPGMGAFPFSFKEYGTVSRFL</sequence>
<evidence type="ECO:0000313" key="2">
    <source>
        <dbReference type="Proteomes" id="UP000257014"/>
    </source>
</evidence>
<protein>
    <submittedName>
        <fullName evidence="1">Uncharacterized protein</fullName>
    </submittedName>
</protein>
<proteinExistence type="predicted"/>
<accession>A0A3E0K4C9</accession>
<dbReference type="AlphaFoldDB" id="A0A3E0K4C9"/>
<name>A0A3E0K4C9_9BACI</name>
<dbReference type="Proteomes" id="UP000257014">
    <property type="component" value="Unassembled WGS sequence"/>
</dbReference>
<reference evidence="1 2" key="1">
    <citation type="submission" date="2018-03" db="EMBL/GenBank/DDBJ databases">
        <authorList>
            <person name="Keele B.F."/>
        </authorList>
    </citation>
    <scope>NUCLEOTIDE SEQUENCE [LARGE SCALE GENOMIC DNA]</scope>
    <source>
        <strain evidence="1">ZCTH4_d</strain>
    </source>
</reference>
<evidence type="ECO:0000313" key="1">
    <source>
        <dbReference type="EMBL" id="REJ28560.1"/>
    </source>
</evidence>